<organism evidence="1 2">
    <name type="scientific">Flavobacterium branchiophilum</name>
    <dbReference type="NCBI Taxonomy" id="55197"/>
    <lineage>
        <taxon>Bacteria</taxon>
        <taxon>Pseudomonadati</taxon>
        <taxon>Bacteroidota</taxon>
        <taxon>Flavobacteriia</taxon>
        <taxon>Flavobacteriales</taxon>
        <taxon>Flavobacteriaceae</taxon>
        <taxon>Flavobacterium</taxon>
    </lineage>
</organism>
<reference evidence="1 2" key="1">
    <citation type="submission" date="2019-06" db="EMBL/GenBank/DDBJ databases">
        <title>Genomic Encyclopedia of Archaeal and Bacterial Type Strains, Phase II (KMG-II): from individual species to whole genera.</title>
        <authorList>
            <person name="Goeker M."/>
        </authorList>
    </citation>
    <scope>NUCLEOTIDE SEQUENCE [LARGE SCALE GENOMIC DNA]</scope>
    <source>
        <strain evidence="1 2">DSM 24789</strain>
    </source>
</reference>
<evidence type="ECO:0000313" key="2">
    <source>
        <dbReference type="Proteomes" id="UP000320773"/>
    </source>
</evidence>
<comment type="caution">
    <text evidence="1">The sequence shown here is derived from an EMBL/GenBank/DDBJ whole genome shotgun (WGS) entry which is preliminary data.</text>
</comment>
<proteinExistence type="predicted"/>
<dbReference type="Proteomes" id="UP000320773">
    <property type="component" value="Unassembled WGS sequence"/>
</dbReference>
<protein>
    <submittedName>
        <fullName evidence="1">Uncharacterized protein</fullName>
    </submittedName>
</protein>
<evidence type="ECO:0000313" key="1">
    <source>
        <dbReference type="EMBL" id="TQM40560.1"/>
    </source>
</evidence>
<dbReference type="EMBL" id="VFPJ01000001">
    <property type="protein sequence ID" value="TQM40560.1"/>
    <property type="molecule type" value="Genomic_DNA"/>
</dbReference>
<accession>A0A543G398</accession>
<dbReference type="RefSeq" id="WP_089081621.1">
    <property type="nucleotide sequence ID" value="NZ_VFPJ01000001.1"/>
</dbReference>
<name>A0A543G398_9FLAO</name>
<gene>
    <name evidence="1" type="ORF">BC670_1451</name>
</gene>
<sequence length="157" mass="18319">MKYAIIIILTVFFIQNCNTISRKGIKIKKQELLYDSLNNNQGLFKLKLYTRLTFDKKMSPSEYKEYSIIIDKDTLKLSPELNLKDFIILDDEKSEIEFISKLNLTSKIYDNDSLTKIITEKSRVINSKGEIITKDKNYTFKSLITIIKTGGKEQKIF</sequence>
<dbReference type="AlphaFoldDB" id="A0A543G398"/>